<dbReference type="AlphaFoldDB" id="A0A0D0L457"/>
<keyword evidence="1" id="KW-1133">Transmembrane helix</keyword>
<dbReference type="Proteomes" id="UP000032068">
    <property type="component" value="Unassembled WGS sequence"/>
</dbReference>
<name>A0A0D0L457_9PSED</name>
<proteinExistence type="predicted"/>
<gene>
    <name evidence="2" type="ORF">RU08_05890</name>
</gene>
<sequence>MPAVDQQTIGDCGRKRHRLSQLTHFPLRVQGAYERVVCQILGISASPQATLQPAVQPALMADVELFEGGDHRHACQYHWMAMIILTILVSWYYARTVLAKYIFGI</sequence>
<protein>
    <submittedName>
        <fullName evidence="2">Uncharacterized protein</fullName>
    </submittedName>
</protein>
<keyword evidence="1" id="KW-0472">Membrane</keyword>
<evidence type="ECO:0000313" key="2">
    <source>
        <dbReference type="EMBL" id="KIQ04468.1"/>
    </source>
</evidence>
<reference evidence="2 3" key="1">
    <citation type="submission" date="2014-12" db="EMBL/GenBank/DDBJ databases">
        <title>16Stimator: statistical estimation of ribosomal gene copy numbers from draft genome assemblies.</title>
        <authorList>
            <person name="Perisin M.A."/>
            <person name="Vetter M."/>
            <person name="Gilbert J.A."/>
            <person name="Bergelson J."/>
        </authorList>
    </citation>
    <scope>NUCLEOTIDE SEQUENCE [LARGE SCALE GENOMIC DNA]</scope>
    <source>
        <strain evidence="2 3">MEJ086</strain>
    </source>
</reference>
<keyword evidence="1" id="KW-0812">Transmembrane</keyword>
<evidence type="ECO:0000256" key="1">
    <source>
        <dbReference type="SAM" id="Phobius"/>
    </source>
</evidence>
<evidence type="ECO:0000313" key="3">
    <source>
        <dbReference type="Proteomes" id="UP000032068"/>
    </source>
</evidence>
<organism evidence="2 3">
    <name type="scientific">Pseudomonas fulva</name>
    <dbReference type="NCBI Taxonomy" id="47880"/>
    <lineage>
        <taxon>Bacteria</taxon>
        <taxon>Pseudomonadati</taxon>
        <taxon>Pseudomonadota</taxon>
        <taxon>Gammaproteobacteria</taxon>
        <taxon>Pseudomonadales</taxon>
        <taxon>Pseudomonadaceae</taxon>
        <taxon>Pseudomonas</taxon>
    </lineage>
</organism>
<comment type="caution">
    <text evidence="2">The sequence shown here is derived from an EMBL/GenBank/DDBJ whole genome shotgun (WGS) entry which is preliminary data.</text>
</comment>
<accession>A0A0D0L457</accession>
<feature type="transmembrane region" description="Helical" evidence="1">
    <location>
        <begin position="77"/>
        <end position="94"/>
    </location>
</feature>
<dbReference type="EMBL" id="JXQW01000008">
    <property type="protein sequence ID" value="KIQ04468.1"/>
    <property type="molecule type" value="Genomic_DNA"/>
</dbReference>